<reference evidence="1" key="2">
    <citation type="submission" date="2023-02" db="EMBL/GenBank/DDBJ databases">
        <authorList>
            <consortium name="DOE Joint Genome Institute"/>
            <person name="Mondo S.J."/>
            <person name="Chang Y."/>
            <person name="Wang Y."/>
            <person name="Ahrendt S."/>
            <person name="Andreopoulos W."/>
            <person name="Barry K."/>
            <person name="Beard J."/>
            <person name="Benny G.L."/>
            <person name="Blankenship S."/>
            <person name="Bonito G."/>
            <person name="Cuomo C."/>
            <person name="Desiro A."/>
            <person name="Gervers K.A."/>
            <person name="Hundley H."/>
            <person name="Kuo A."/>
            <person name="LaButti K."/>
            <person name="Lang B.F."/>
            <person name="Lipzen A."/>
            <person name="O'Donnell K."/>
            <person name="Pangilinan J."/>
            <person name="Reynolds N."/>
            <person name="Sandor L."/>
            <person name="Smith M.W."/>
            <person name="Tsang A."/>
            <person name="Grigoriev I.V."/>
            <person name="Stajich J.E."/>
            <person name="Spatafora J.W."/>
        </authorList>
    </citation>
    <scope>NUCLEOTIDE SEQUENCE</scope>
    <source>
        <strain evidence="1">RSA 2281</strain>
    </source>
</reference>
<dbReference type="EMBL" id="JAIXMP010000054">
    <property type="protein sequence ID" value="KAI9245111.1"/>
    <property type="molecule type" value="Genomic_DNA"/>
</dbReference>
<comment type="caution">
    <text evidence="1">The sequence shown here is derived from an EMBL/GenBank/DDBJ whole genome shotgun (WGS) entry which is preliminary data.</text>
</comment>
<evidence type="ECO:0000313" key="1">
    <source>
        <dbReference type="EMBL" id="KAI9245111.1"/>
    </source>
</evidence>
<organism evidence="1 2">
    <name type="scientific">Phascolomyces articulosus</name>
    <dbReference type="NCBI Taxonomy" id="60185"/>
    <lineage>
        <taxon>Eukaryota</taxon>
        <taxon>Fungi</taxon>
        <taxon>Fungi incertae sedis</taxon>
        <taxon>Mucoromycota</taxon>
        <taxon>Mucoromycotina</taxon>
        <taxon>Mucoromycetes</taxon>
        <taxon>Mucorales</taxon>
        <taxon>Lichtheimiaceae</taxon>
        <taxon>Phascolomyces</taxon>
    </lineage>
</organism>
<name>A0AAD5JMQ9_9FUNG</name>
<dbReference type="AlphaFoldDB" id="A0AAD5JMQ9"/>
<protein>
    <submittedName>
        <fullName evidence="1">Uncharacterized protein</fullName>
    </submittedName>
</protein>
<feature type="non-terminal residue" evidence="1">
    <location>
        <position position="336"/>
    </location>
</feature>
<accession>A0AAD5JMQ9</accession>
<feature type="non-terminal residue" evidence="1">
    <location>
        <position position="1"/>
    </location>
</feature>
<sequence>YRLYTKTIPMVKTFKYLGIPFNQFGIDSDLLINQRITKATGSMALLRQLGIQQYGVGLWPVLRAYRTFVRPGMDYGIAISTLSQVQIDKLDKAQKGCIKMTLNRNAKTPFSTIVPMVMANIPSMKIRTGTLQFKFVTRLQNLPVSTLVKSIKLSFLWSKNPDEHWKKLSTRNQFYQRYNKLKKSSKPPNDLISATIQQKRDEEFKLLKDKFKTISCMRDIRVVEPIMYLELPSKDRHRMIKWRMHWLPSYPIKTCRCGEINATREHYKICPRLQPLLLKLLDHYGTIPDLKHPVQPLDYILNNLPRNEVVLGNKRWIKAWPALIRVLREINFLSHA</sequence>
<dbReference type="Proteomes" id="UP001209540">
    <property type="component" value="Unassembled WGS sequence"/>
</dbReference>
<keyword evidence="2" id="KW-1185">Reference proteome</keyword>
<proteinExistence type="predicted"/>
<reference evidence="1" key="1">
    <citation type="journal article" date="2022" name="IScience">
        <title>Evolution of zygomycete secretomes and the origins of terrestrial fungal ecologies.</title>
        <authorList>
            <person name="Chang Y."/>
            <person name="Wang Y."/>
            <person name="Mondo S."/>
            <person name="Ahrendt S."/>
            <person name="Andreopoulos W."/>
            <person name="Barry K."/>
            <person name="Beard J."/>
            <person name="Benny G.L."/>
            <person name="Blankenship S."/>
            <person name="Bonito G."/>
            <person name="Cuomo C."/>
            <person name="Desiro A."/>
            <person name="Gervers K.A."/>
            <person name="Hundley H."/>
            <person name="Kuo A."/>
            <person name="LaButti K."/>
            <person name="Lang B.F."/>
            <person name="Lipzen A."/>
            <person name="O'Donnell K."/>
            <person name="Pangilinan J."/>
            <person name="Reynolds N."/>
            <person name="Sandor L."/>
            <person name="Smith M.E."/>
            <person name="Tsang A."/>
            <person name="Grigoriev I.V."/>
            <person name="Stajich J.E."/>
            <person name="Spatafora J.W."/>
        </authorList>
    </citation>
    <scope>NUCLEOTIDE SEQUENCE</scope>
    <source>
        <strain evidence="1">RSA 2281</strain>
    </source>
</reference>
<evidence type="ECO:0000313" key="2">
    <source>
        <dbReference type="Proteomes" id="UP001209540"/>
    </source>
</evidence>
<gene>
    <name evidence="1" type="ORF">BDA99DRAFT_413214</name>
</gene>